<name>A0ABN9V8Y4_9DINO</name>
<accession>A0ABN9V8Y4</accession>
<organism evidence="1 2">
    <name type="scientific">Prorocentrum cordatum</name>
    <dbReference type="NCBI Taxonomy" id="2364126"/>
    <lineage>
        <taxon>Eukaryota</taxon>
        <taxon>Sar</taxon>
        <taxon>Alveolata</taxon>
        <taxon>Dinophyceae</taxon>
        <taxon>Prorocentrales</taxon>
        <taxon>Prorocentraceae</taxon>
        <taxon>Prorocentrum</taxon>
    </lineage>
</organism>
<dbReference type="EMBL" id="CAUYUJ010016732">
    <property type="protein sequence ID" value="CAK0868310.1"/>
    <property type="molecule type" value="Genomic_DNA"/>
</dbReference>
<dbReference type="Proteomes" id="UP001189429">
    <property type="component" value="Unassembled WGS sequence"/>
</dbReference>
<evidence type="ECO:0000313" key="2">
    <source>
        <dbReference type="Proteomes" id="UP001189429"/>
    </source>
</evidence>
<protein>
    <submittedName>
        <fullName evidence="1">Uncharacterized protein</fullName>
    </submittedName>
</protein>
<evidence type="ECO:0000313" key="1">
    <source>
        <dbReference type="EMBL" id="CAK0868310.1"/>
    </source>
</evidence>
<keyword evidence="2" id="KW-1185">Reference proteome</keyword>
<gene>
    <name evidence="1" type="ORF">PCOR1329_LOCUS55004</name>
</gene>
<proteinExistence type="predicted"/>
<sequence>MAGIMKRLTGAGFSTGVLRGDGAKGCVGTALAENAWWTSRDDAQPATEVVVDAPVFTGALEPPAPVSTISTFKVAGHEALSADHLKTIFPMGAPECYKASGA</sequence>
<comment type="caution">
    <text evidence="1">The sequence shown here is derived from an EMBL/GenBank/DDBJ whole genome shotgun (WGS) entry which is preliminary data.</text>
</comment>
<feature type="non-terminal residue" evidence="1">
    <location>
        <position position="102"/>
    </location>
</feature>
<reference evidence="1" key="1">
    <citation type="submission" date="2023-10" db="EMBL/GenBank/DDBJ databases">
        <authorList>
            <person name="Chen Y."/>
            <person name="Shah S."/>
            <person name="Dougan E. K."/>
            <person name="Thang M."/>
            <person name="Chan C."/>
        </authorList>
    </citation>
    <scope>NUCLEOTIDE SEQUENCE [LARGE SCALE GENOMIC DNA]</scope>
</reference>